<dbReference type="InterPro" id="IPR040044">
    <property type="entry name" value="SRR1L"/>
</dbReference>
<dbReference type="GO" id="GO:0005737">
    <property type="term" value="C:cytoplasm"/>
    <property type="evidence" value="ECO:0007669"/>
    <property type="project" value="TreeGrafter"/>
</dbReference>
<dbReference type="Pfam" id="PF07985">
    <property type="entry name" value="SRR1"/>
    <property type="match status" value="1"/>
</dbReference>
<gene>
    <name evidence="3" type="ORF">GpartN1_g2150.t1</name>
</gene>
<protein>
    <recommendedName>
        <fullName evidence="2">SRR1-like domain-containing protein</fullName>
    </recommendedName>
</protein>
<dbReference type="EMBL" id="BQMJ01000015">
    <property type="protein sequence ID" value="GJQ10359.1"/>
    <property type="molecule type" value="Genomic_DNA"/>
</dbReference>
<evidence type="ECO:0000256" key="1">
    <source>
        <dbReference type="ARBA" id="ARBA00009856"/>
    </source>
</evidence>
<proteinExistence type="inferred from homology"/>
<sequence length="348" mass="39925">MNYEKDDASSWTVVMRQKRKSSPSISRHPKSLEQNTFIRHTDANFKEKDGNINTFRLEKGVRDTFAHSLRNFGLSECSVVVRKLFCEVSSLKEQIQGSHWWRELYSLLFSQDLVCRNIPSHVVISSKFTTAEEVCSRKRVGKLICYGLGSFERSAVSRYQLALAKILQECCISNIRIDHFYSKYSCSSIYDPVMSSVDKELCTLLGFVQDGSSCQCSSQCLSLERLQPGSVGTEREVEDFCRMFFMPHCGRSLYNIVLKENWTRNRLHQVIILGNSFSFYQTFGKTVDLDSYLGLASGWMKELKCPNAQFSPLYEAFNDLSVHIFPIENLPAESDPVWTTSHREIPLD</sequence>
<name>A0A9C7UNY3_9RHOD</name>
<evidence type="ECO:0000313" key="3">
    <source>
        <dbReference type="EMBL" id="GJQ10359.1"/>
    </source>
</evidence>
<dbReference type="OrthoDB" id="551431at2759"/>
<dbReference type="AlphaFoldDB" id="A0A9C7UNY3"/>
<organism evidence="3 4">
    <name type="scientific">Galdieria partita</name>
    <dbReference type="NCBI Taxonomy" id="83374"/>
    <lineage>
        <taxon>Eukaryota</taxon>
        <taxon>Rhodophyta</taxon>
        <taxon>Bangiophyceae</taxon>
        <taxon>Galdieriales</taxon>
        <taxon>Galdieriaceae</taxon>
        <taxon>Galdieria</taxon>
    </lineage>
</organism>
<dbReference type="PANTHER" id="PTHR28626">
    <property type="entry name" value="SRR1-LIKE PROTEIN"/>
    <property type="match status" value="1"/>
</dbReference>
<reference evidence="3" key="1">
    <citation type="journal article" date="2022" name="Proc. Natl. Acad. Sci. U.S.A.">
        <title>Life cycle and functional genomics of the unicellular red alga Galdieria for elucidating algal and plant evolution and industrial use.</title>
        <authorList>
            <person name="Hirooka S."/>
            <person name="Itabashi T."/>
            <person name="Ichinose T.M."/>
            <person name="Onuma R."/>
            <person name="Fujiwara T."/>
            <person name="Yamashita S."/>
            <person name="Jong L.W."/>
            <person name="Tomita R."/>
            <person name="Iwane A.H."/>
            <person name="Miyagishima S.Y."/>
        </authorList>
    </citation>
    <scope>NUCLEOTIDE SEQUENCE</scope>
    <source>
        <strain evidence="3">NBRC 102759</strain>
    </source>
</reference>
<dbReference type="Proteomes" id="UP001061958">
    <property type="component" value="Unassembled WGS sequence"/>
</dbReference>
<feature type="domain" description="SRR1-like" evidence="2">
    <location>
        <begin position="135"/>
        <end position="324"/>
    </location>
</feature>
<dbReference type="GO" id="GO:0005634">
    <property type="term" value="C:nucleus"/>
    <property type="evidence" value="ECO:0007669"/>
    <property type="project" value="TreeGrafter"/>
</dbReference>
<evidence type="ECO:0000259" key="2">
    <source>
        <dbReference type="Pfam" id="PF07985"/>
    </source>
</evidence>
<accession>A0A9C7UNY3</accession>
<comment type="similarity">
    <text evidence="1">Belongs to the SRR1 family.</text>
</comment>
<evidence type="ECO:0000313" key="4">
    <source>
        <dbReference type="Proteomes" id="UP001061958"/>
    </source>
</evidence>
<dbReference type="PANTHER" id="PTHR28626:SF3">
    <property type="entry name" value="SRR1-LIKE PROTEIN"/>
    <property type="match status" value="1"/>
</dbReference>
<reference evidence="3" key="2">
    <citation type="submission" date="2022-01" db="EMBL/GenBank/DDBJ databases">
        <authorList>
            <person name="Hirooka S."/>
            <person name="Miyagishima S.Y."/>
        </authorList>
    </citation>
    <scope>NUCLEOTIDE SEQUENCE</scope>
    <source>
        <strain evidence="3">NBRC 102759</strain>
    </source>
</reference>
<comment type="caution">
    <text evidence="3">The sequence shown here is derived from an EMBL/GenBank/DDBJ whole genome shotgun (WGS) entry which is preliminary data.</text>
</comment>
<dbReference type="InterPro" id="IPR012942">
    <property type="entry name" value="SRR1-like"/>
</dbReference>
<keyword evidence="4" id="KW-1185">Reference proteome</keyword>